<comment type="similarity">
    <text evidence="2">Belongs to the major facilitator superfamily. Monocarboxylate porter (TC 2.A.1.13) family.</text>
</comment>
<evidence type="ECO:0000313" key="5">
    <source>
        <dbReference type="EMBL" id="KAF4301343.1"/>
    </source>
</evidence>
<feature type="transmembrane region" description="Helical" evidence="4">
    <location>
        <begin position="183"/>
        <end position="203"/>
    </location>
</feature>
<feature type="transmembrane region" description="Helical" evidence="4">
    <location>
        <begin position="400"/>
        <end position="428"/>
    </location>
</feature>
<keyword evidence="7" id="KW-1185">Reference proteome</keyword>
<dbReference type="Proteomes" id="UP000572817">
    <property type="component" value="Unassembled WGS sequence"/>
</dbReference>
<evidence type="ECO:0000256" key="2">
    <source>
        <dbReference type="ARBA" id="ARBA00006727"/>
    </source>
</evidence>
<dbReference type="InterPro" id="IPR036259">
    <property type="entry name" value="MFS_trans_sf"/>
</dbReference>
<dbReference type="SUPFAM" id="SSF103473">
    <property type="entry name" value="MFS general substrate transporter"/>
    <property type="match status" value="1"/>
</dbReference>
<reference evidence="5 7" key="1">
    <citation type="submission" date="2020-04" db="EMBL/GenBank/DDBJ databases">
        <title>Genome Assembly and Annotation of Botryosphaeria dothidea sdau 11-99, a Latent Pathogen of Apple Fruit Ring Rot in China.</title>
        <authorList>
            <person name="Yu C."/>
            <person name="Diao Y."/>
            <person name="Lu Q."/>
            <person name="Zhao J."/>
            <person name="Cui S."/>
            <person name="Peng C."/>
            <person name="He B."/>
            <person name="Liu H."/>
        </authorList>
    </citation>
    <scope>NUCLEOTIDE SEQUENCE [LARGE SCALE GENOMIC DNA]</scope>
    <source>
        <strain evidence="7">sdau11-99</strain>
        <strain evidence="5">Sdau11-99</strain>
    </source>
</reference>
<dbReference type="Gene3D" id="1.20.1250.20">
    <property type="entry name" value="MFS general substrate transporter like domains"/>
    <property type="match status" value="2"/>
</dbReference>
<sequence>MRSITFPTAVMPRCSEKQHSTGLPTSRRSSSASPSLFDQDPEKGGLPGHLENGNSLTQKEPPAEEPNWPTEWRAWTTLAACFFLMFNSWGIVNAYGTFASYYKDVLLPGTNALYFNLFGATDCFMVLILSGVVGRLLDAGYYKQLIGTGAFFVTLGFMLLSIANGNGEWNDGNIALIEVTHGIVAGLGMACFFVSSSQIAATWFQRRKSLAIGIVASGASISGLVYPIMLRFLTTSVGFNNAVRCVAGLIGATALFSYFFARPNPKHMYRKPESWQDHRVWVDFEAFQYKPFCWFTASIAFLFLGFYPVFFNLEEWAASRGFGYKDGILPTAQPGEHRPLTAGLATYYMLAIMNAMSTFGRIGAAYLSDHYGAVLVHTVVTGVCSLLVLILWTLTPNFDISMVFIAFFGVFSGSVIGLPPASMAYILGKEPHRQAKLGQWTGMMYTAAGIPSLIGPIVAGALISKYNTYLTVQLWSGACLALSTVCMAVTYYHKRKEHPAAASFSEAEQADSSDEQEDGLRIGRTASTGNVSSRTVSSGASTVQSPRRQAPGEDEEQRKAQSDDDDEIKQVKTDEENSKA</sequence>
<feature type="transmembrane region" description="Helical" evidence="4">
    <location>
        <begin position="292"/>
        <end position="310"/>
    </location>
</feature>
<dbReference type="InterPro" id="IPR011701">
    <property type="entry name" value="MFS"/>
</dbReference>
<keyword evidence="4" id="KW-1133">Transmembrane helix</keyword>
<protein>
    <submittedName>
        <fullName evidence="5">Major facilitator superfamily</fullName>
    </submittedName>
</protein>
<evidence type="ECO:0000313" key="6">
    <source>
        <dbReference type="EMBL" id="KAF4305624.1"/>
    </source>
</evidence>
<dbReference type="EMBL" id="WWBZ02000040">
    <property type="protein sequence ID" value="KAF4305624.1"/>
    <property type="molecule type" value="Genomic_DNA"/>
</dbReference>
<name>A0A8H4IJT5_9PEZI</name>
<keyword evidence="4" id="KW-0472">Membrane</keyword>
<dbReference type="InterPro" id="IPR050327">
    <property type="entry name" value="Proton-linked_MCT"/>
</dbReference>
<feature type="transmembrane region" description="Helical" evidence="4">
    <location>
        <begin position="347"/>
        <end position="367"/>
    </location>
</feature>
<feature type="compositionally biased region" description="Polar residues" evidence="3">
    <location>
        <begin position="525"/>
        <end position="547"/>
    </location>
</feature>
<feature type="transmembrane region" description="Helical" evidence="4">
    <location>
        <begin position="241"/>
        <end position="261"/>
    </location>
</feature>
<organism evidence="5 7">
    <name type="scientific">Botryosphaeria dothidea</name>
    <dbReference type="NCBI Taxonomy" id="55169"/>
    <lineage>
        <taxon>Eukaryota</taxon>
        <taxon>Fungi</taxon>
        <taxon>Dikarya</taxon>
        <taxon>Ascomycota</taxon>
        <taxon>Pezizomycotina</taxon>
        <taxon>Dothideomycetes</taxon>
        <taxon>Dothideomycetes incertae sedis</taxon>
        <taxon>Botryosphaeriales</taxon>
        <taxon>Botryosphaeriaceae</taxon>
        <taxon>Botryosphaeria</taxon>
    </lineage>
</organism>
<proteinExistence type="inferred from homology"/>
<dbReference type="GO" id="GO:0022857">
    <property type="term" value="F:transmembrane transporter activity"/>
    <property type="evidence" value="ECO:0007669"/>
    <property type="project" value="InterPro"/>
</dbReference>
<keyword evidence="4" id="KW-0812">Transmembrane</keyword>
<dbReference type="AlphaFoldDB" id="A0A8H4IJT5"/>
<comment type="subcellular location">
    <subcellularLocation>
        <location evidence="1">Membrane</location>
        <topology evidence="1">Multi-pass membrane protein</topology>
    </subcellularLocation>
</comment>
<dbReference type="OrthoDB" id="6509908at2759"/>
<evidence type="ECO:0000256" key="4">
    <source>
        <dbReference type="SAM" id="Phobius"/>
    </source>
</evidence>
<dbReference type="PANTHER" id="PTHR11360">
    <property type="entry name" value="MONOCARBOXYLATE TRANSPORTER"/>
    <property type="match status" value="1"/>
</dbReference>
<dbReference type="GO" id="GO:0016020">
    <property type="term" value="C:membrane"/>
    <property type="evidence" value="ECO:0007669"/>
    <property type="project" value="UniProtKB-SubCell"/>
</dbReference>
<feature type="transmembrane region" description="Helical" evidence="4">
    <location>
        <begin position="145"/>
        <end position="163"/>
    </location>
</feature>
<feature type="region of interest" description="Disordered" evidence="3">
    <location>
        <begin position="1"/>
        <end position="68"/>
    </location>
</feature>
<feature type="compositionally biased region" description="Acidic residues" evidence="3">
    <location>
        <begin position="508"/>
        <end position="517"/>
    </location>
</feature>
<gene>
    <name evidence="6" type="ORF">GTA08_BOTSDO06992</name>
    <name evidence="5" type="ORF">GTA08_BOTSDO11186</name>
</gene>
<evidence type="ECO:0000256" key="3">
    <source>
        <dbReference type="SAM" id="MobiDB-lite"/>
    </source>
</evidence>
<comment type="caution">
    <text evidence="5">The sequence shown here is derived from an EMBL/GenBank/DDBJ whole genome shotgun (WGS) entry which is preliminary data.</text>
</comment>
<evidence type="ECO:0000256" key="1">
    <source>
        <dbReference type="ARBA" id="ARBA00004141"/>
    </source>
</evidence>
<feature type="transmembrane region" description="Helical" evidence="4">
    <location>
        <begin position="112"/>
        <end position="133"/>
    </location>
</feature>
<dbReference type="PANTHER" id="PTHR11360:SF234">
    <property type="entry name" value="MFS-TYPE TRANSPORTER DBAD-RELATED"/>
    <property type="match status" value="1"/>
</dbReference>
<feature type="transmembrane region" description="Helical" evidence="4">
    <location>
        <begin position="374"/>
        <end position="394"/>
    </location>
</feature>
<feature type="compositionally biased region" description="Basic and acidic residues" evidence="3">
    <location>
        <begin position="556"/>
        <end position="580"/>
    </location>
</feature>
<feature type="transmembrane region" description="Helical" evidence="4">
    <location>
        <begin position="469"/>
        <end position="492"/>
    </location>
</feature>
<feature type="compositionally biased region" description="Low complexity" evidence="3">
    <location>
        <begin position="26"/>
        <end position="35"/>
    </location>
</feature>
<feature type="transmembrane region" description="Helical" evidence="4">
    <location>
        <begin position="440"/>
        <end position="463"/>
    </location>
</feature>
<evidence type="ECO:0000313" key="7">
    <source>
        <dbReference type="Proteomes" id="UP000572817"/>
    </source>
</evidence>
<dbReference type="EMBL" id="WWBZ02000082">
    <property type="protein sequence ID" value="KAF4301343.1"/>
    <property type="molecule type" value="Genomic_DNA"/>
</dbReference>
<feature type="region of interest" description="Disordered" evidence="3">
    <location>
        <begin position="502"/>
        <end position="580"/>
    </location>
</feature>
<accession>A0A8H4IJT5</accession>
<dbReference type="Pfam" id="PF07690">
    <property type="entry name" value="MFS_1"/>
    <property type="match status" value="1"/>
</dbReference>
<feature type="transmembrane region" description="Helical" evidence="4">
    <location>
        <begin position="210"/>
        <end position="229"/>
    </location>
</feature>
<feature type="transmembrane region" description="Helical" evidence="4">
    <location>
        <begin position="74"/>
        <end position="92"/>
    </location>
</feature>